<feature type="binding site" evidence="11">
    <location>
        <position position="120"/>
    </location>
    <ligand>
        <name>Mg(2+)</name>
        <dbReference type="ChEBI" id="CHEBI:18420"/>
        <label>1</label>
        <note>catalytic</note>
    </ligand>
</feature>
<protein>
    <recommendedName>
        <fullName evidence="7">3'(2'),5'-bisphosphate nucleotidase 1</fullName>
        <ecNumber evidence="9">3.1.3.57</ecNumber>
        <ecNumber evidence="3">3.1.3.7</ecNumber>
    </recommendedName>
    <alternativeName>
        <fullName evidence="8">Bisphosphate 3'-nucleotidase 1</fullName>
    </alternativeName>
    <alternativeName>
        <fullName evidence="10">Inositol-polyphosphate 1-phosphatase</fullName>
    </alternativeName>
</protein>
<keyword evidence="4 11" id="KW-0479">Metal-binding</keyword>
<dbReference type="CDD" id="cd01640">
    <property type="entry name" value="IPPase"/>
    <property type="match status" value="1"/>
</dbReference>
<dbReference type="Pfam" id="PF00459">
    <property type="entry name" value="Inositol_P"/>
    <property type="match status" value="1"/>
</dbReference>
<keyword evidence="13" id="KW-1185">Reference proteome</keyword>
<comment type="similarity">
    <text evidence="2">Belongs to the inositol monophosphatase superfamily.</text>
</comment>
<feature type="binding site" evidence="11">
    <location>
        <position position="254"/>
    </location>
    <ligand>
        <name>Mg(2+)</name>
        <dbReference type="ChEBI" id="CHEBI:18420"/>
        <label>1</label>
        <note>catalytic</note>
    </ligand>
</feature>
<dbReference type="GO" id="GO:0004441">
    <property type="term" value="F:inositol-1,4-bisphosphate 1-phosphatase activity"/>
    <property type="evidence" value="ECO:0007669"/>
    <property type="project" value="UniProtKB-EC"/>
</dbReference>
<evidence type="ECO:0000313" key="12">
    <source>
        <dbReference type="EMBL" id="KAK5577499.1"/>
    </source>
</evidence>
<evidence type="ECO:0000256" key="5">
    <source>
        <dbReference type="ARBA" id="ARBA00022801"/>
    </source>
</evidence>
<keyword evidence="5" id="KW-0378">Hydrolase</keyword>
<evidence type="ECO:0000256" key="6">
    <source>
        <dbReference type="ARBA" id="ARBA00022842"/>
    </source>
</evidence>
<dbReference type="EC" id="3.1.3.7" evidence="3"/>
<dbReference type="AlphaFoldDB" id="A0AAN7TQP4"/>
<dbReference type="Gene3D" id="3.30.540.10">
    <property type="entry name" value="Fructose-1,6-Bisphosphatase, subunit A, domain 1"/>
    <property type="match status" value="1"/>
</dbReference>
<comment type="cofactor">
    <cofactor evidence="1 11">
        <name>Mg(2+)</name>
        <dbReference type="ChEBI" id="CHEBI:18420"/>
    </cofactor>
</comment>
<dbReference type="SUPFAM" id="SSF56655">
    <property type="entry name" value="Carbohydrate phosphatase"/>
    <property type="match status" value="1"/>
</dbReference>
<feature type="binding site" evidence="11">
    <location>
        <position position="74"/>
    </location>
    <ligand>
        <name>Mg(2+)</name>
        <dbReference type="ChEBI" id="CHEBI:18420"/>
        <label>1</label>
        <note>catalytic</note>
    </ligand>
</feature>
<evidence type="ECO:0000256" key="11">
    <source>
        <dbReference type="PIRSR" id="PIRSR600760-2"/>
    </source>
</evidence>
<comment type="caution">
    <text evidence="12">The sequence shown here is derived from an EMBL/GenBank/DDBJ whole genome shotgun (WGS) entry which is preliminary data.</text>
</comment>
<dbReference type="PANTHER" id="PTHR43028">
    <property type="entry name" value="3'(2'),5'-BISPHOSPHATE NUCLEOTIDASE 1"/>
    <property type="match status" value="1"/>
</dbReference>
<evidence type="ECO:0000256" key="3">
    <source>
        <dbReference type="ARBA" id="ARBA00012633"/>
    </source>
</evidence>
<evidence type="ECO:0000256" key="8">
    <source>
        <dbReference type="ARBA" id="ARBA00041815"/>
    </source>
</evidence>
<evidence type="ECO:0000256" key="9">
    <source>
        <dbReference type="ARBA" id="ARBA00044519"/>
    </source>
</evidence>
<evidence type="ECO:0000256" key="10">
    <source>
        <dbReference type="ARBA" id="ARBA00044554"/>
    </source>
</evidence>
<proteinExistence type="inferred from homology"/>
<evidence type="ECO:0000256" key="7">
    <source>
        <dbReference type="ARBA" id="ARBA00040342"/>
    </source>
</evidence>
<evidence type="ECO:0000256" key="1">
    <source>
        <dbReference type="ARBA" id="ARBA00001946"/>
    </source>
</evidence>
<reference evidence="12 13" key="1">
    <citation type="submission" date="2023-11" db="EMBL/GenBank/DDBJ databases">
        <title>Dfirmibasis_genome.</title>
        <authorList>
            <person name="Edelbroek B."/>
            <person name="Kjellin J."/>
            <person name="Jerlstrom-Hultqvist J."/>
            <person name="Soderbom F."/>
        </authorList>
    </citation>
    <scope>NUCLEOTIDE SEQUENCE [LARGE SCALE GENOMIC DNA]</scope>
    <source>
        <strain evidence="12 13">TNS-C-14</strain>
    </source>
</reference>
<dbReference type="PROSITE" id="PS00630">
    <property type="entry name" value="IMP_2"/>
    <property type="match status" value="1"/>
</dbReference>
<organism evidence="12 13">
    <name type="scientific">Dictyostelium firmibasis</name>
    <dbReference type="NCBI Taxonomy" id="79012"/>
    <lineage>
        <taxon>Eukaryota</taxon>
        <taxon>Amoebozoa</taxon>
        <taxon>Evosea</taxon>
        <taxon>Eumycetozoa</taxon>
        <taxon>Dictyostelia</taxon>
        <taxon>Dictyosteliales</taxon>
        <taxon>Dictyosteliaceae</taxon>
        <taxon>Dictyostelium</taxon>
    </lineage>
</organism>
<feature type="binding site" evidence="11">
    <location>
        <position position="121"/>
    </location>
    <ligand>
        <name>Mg(2+)</name>
        <dbReference type="ChEBI" id="CHEBI:18420"/>
        <label>1</label>
        <note>catalytic</note>
    </ligand>
</feature>
<sequence>MSLPTTLNLLELTSACIKLAQESGDIIREVFKSGSLGIEMKSVDDPMTKADLLSQQHIIGSLRTIWKDLNIVGEEQCEIPVIDKRPPIDLLLNDKDCIEKCPEEFKELPIEDLIIFIDPLDATREFTLGRVGCVMTLIGISFRGKPIAGIIYQPFVDCNGDATTDQSQWVGRTIWAIVGVPVKGIKDKRSKDDIGKVLLVTTASHFNDRVQQAVDAIKPDKLLRAGGAGYKSLMVIENQADVYVFPTVGSKLWDICGPHAILLAVGGKLTDPKGNDIIYSTNPEKIENKNGIIITISNHQKYIDLLNN</sequence>
<dbReference type="EMBL" id="JAVFKY010000004">
    <property type="protein sequence ID" value="KAK5577499.1"/>
    <property type="molecule type" value="Genomic_DNA"/>
</dbReference>
<gene>
    <name evidence="12" type="ORF">RB653_002440</name>
</gene>
<dbReference type="GO" id="GO:0008441">
    <property type="term" value="F:3'(2'),5'-bisphosphate nucleotidase activity"/>
    <property type="evidence" value="ECO:0007669"/>
    <property type="project" value="UniProtKB-EC"/>
</dbReference>
<dbReference type="GO" id="GO:0005737">
    <property type="term" value="C:cytoplasm"/>
    <property type="evidence" value="ECO:0007669"/>
    <property type="project" value="UniProtKB-ARBA"/>
</dbReference>
<dbReference type="EC" id="3.1.3.57" evidence="9"/>
<dbReference type="FunFam" id="3.30.540.10:FF:000012">
    <property type="entry name" value="Blast:Putative inositol monophosphatase 3"/>
    <property type="match status" value="1"/>
</dbReference>
<dbReference type="PANTHER" id="PTHR43028:SF5">
    <property type="entry name" value="3'(2'),5'-BISPHOSPHATE NUCLEOTIDASE 1"/>
    <property type="match status" value="1"/>
</dbReference>
<feature type="binding site" evidence="11">
    <location>
        <position position="118"/>
    </location>
    <ligand>
        <name>Mg(2+)</name>
        <dbReference type="ChEBI" id="CHEBI:18420"/>
        <label>1</label>
        <note>catalytic</note>
    </ligand>
</feature>
<evidence type="ECO:0000256" key="4">
    <source>
        <dbReference type="ARBA" id="ARBA00022723"/>
    </source>
</evidence>
<evidence type="ECO:0000313" key="13">
    <source>
        <dbReference type="Proteomes" id="UP001344447"/>
    </source>
</evidence>
<keyword evidence="6 11" id="KW-0460">Magnesium</keyword>
<dbReference type="InterPro" id="IPR050725">
    <property type="entry name" value="CysQ/Inositol_MonoPase"/>
</dbReference>
<dbReference type="InterPro" id="IPR000760">
    <property type="entry name" value="Inositol_monophosphatase-like"/>
</dbReference>
<name>A0AAN7TQP4_9MYCE</name>
<dbReference type="InterPro" id="IPR020550">
    <property type="entry name" value="Inositol_monophosphatase_CS"/>
</dbReference>
<dbReference type="Gene3D" id="3.40.190.80">
    <property type="match status" value="1"/>
</dbReference>
<accession>A0AAN7TQP4</accession>
<dbReference type="Proteomes" id="UP001344447">
    <property type="component" value="Unassembled WGS sequence"/>
</dbReference>
<dbReference type="GO" id="GO:0046872">
    <property type="term" value="F:metal ion binding"/>
    <property type="evidence" value="ECO:0007669"/>
    <property type="project" value="UniProtKB-KW"/>
</dbReference>
<evidence type="ECO:0000256" key="2">
    <source>
        <dbReference type="ARBA" id="ARBA00009759"/>
    </source>
</evidence>
<dbReference type="GO" id="GO:0046854">
    <property type="term" value="P:phosphatidylinositol phosphate biosynthetic process"/>
    <property type="evidence" value="ECO:0007669"/>
    <property type="project" value="InterPro"/>
</dbReference>